<keyword evidence="3" id="KW-1185">Reference proteome</keyword>
<dbReference type="Proteomes" id="UP000829647">
    <property type="component" value="Chromosome"/>
</dbReference>
<evidence type="ECO:0000256" key="1">
    <source>
        <dbReference type="SAM" id="SignalP"/>
    </source>
</evidence>
<keyword evidence="1" id="KW-0732">Signal</keyword>
<accession>A0ABY4JEN7</accession>
<reference evidence="2 3" key="1">
    <citation type="submission" date="2022-04" db="EMBL/GenBank/DDBJ databases">
        <title>Hymenobacter sp. isolated from the air.</title>
        <authorList>
            <person name="Won M."/>
            <person name="Lee C.-M."/>
            <person name="Woen H.-Y."/>
            <person name="Kwon S.-W."/>
        </authorList>
    </citation>
    <scope>NUCLEOTIDE SEQUENCE [LARGE SCALE GENOMIC DNA]</scope>
    <source>
        <strain evidence="3">5516 S-25</strain>
    </source>
</reference>
<protein>
    <recommendedName>
        <fullName evidence="4">DUF4876 domain-containing protein</fullName>
    </recommendedName>
</protein>
<feature type="chain" id="PRO_5047075811" description="DUF4876 domain-containing protein" evidence="1">
    <location>
        <begin position="26"/>
        <end position="326"/>
    </location>
</feature>
<proteinExistence type="predicted"/>
<name>A0ABY4JEN7_9BACT</name>
<sequence length="326" mass="34423">MTQRKNFLYSALLLALPLLSGCNSGSDLIICEDGSTPAPGPGTPASITEVLTQLGAPTQQLTYDPTRQNQFTGALGTRVTIPARAFVRANGQPVTTPVALELREIFGKAGMILSNRPTVAYGQLLESAGEVYLRPAQDSSLRLSPGTTIQIQTQNPPNLASRDSMRLFVAPVPGATATNCFTWFLNSDSQSSLSPTPTGYQLEIGKVLFDAGIGWFNCDRFYGTPSPQPIIVDVAGPGIDPQQNTMVFAAFRSFNGSVRVCDFTAPGTFRTNGAPAGAAVSIVVIQTVGGKLYYGRQDGLIAAGTRFSPVLKETTTAALVADLATL</sequence>
<evidence type="ECO:0000313" key="2">
    <source>
        <dbReference type="EMBL" id="UPL50367.1"/>
    </source>
</evidence>
<gene>
    <name evidence="2" type="ORF">MWH26_05525</name>
</gene>
<dbReference type="EMBL" id="CP095848">
    <property type="protein sequence ID" value="UPL50367.1"/>
    <property type="molecule type" value="Genomic_DNA"/>
</dbReference>
<evidence type="ECO:0000313" key="3">
    <source>
        <dbReference type="Proteomes" id="UP000829647"/>
    </source>
</evidence>
<dbReference type="RefSeq" id="WP_247976399.1">
    <property type="nucleotide sequence ID" value="NZ_CP095848.1"/>
</dbReference>
<evidence type="ECO:0008006" key="4">
    <source>
        <dbReference type="Google" id="ProtNLM"/>
    </source>
</evidence>
<dbReference type="PROSITE" id="PS51257">
    <property type="entry name" value="PROKAR_LIPOPROTEIN"/>
    <property type="match status" value="1"/>
</dbReference>
<feature type="signal peptide" evidence="1">
    <location>
        <begin position="1"/>
        <end position="25"/>
    </location>
</feature>
<organism evidence="2 3">
    <name type="scientific">Hymenobacter sublimis</name>
    <dbReference type="NCBI Taxonomy" id="2933777"/>
    <lineage>
        <taxon>Bacteria</taxon>
        <taxon>Pseudomonadati</taxon>
        <taxon>Bacteroidota</taxon>
        <taxon>Cytophagia</taxon>
        <taxon>Cytophagales</taxon>
        <taxon>Hymenobacteraceae</taxon>
        <taxon>Hymenobacter</taxon>
    </lineage>
</organism>